<keyword evidence="2" id="KW-1185">Reference proteome</keyword>
<dbReference type="KEGG" id="zpr:ZPR_1055"/>
<gene>
    <name evidence="1" type="ordered locus">ZPR_1055</name>
</gene>
<sequence>MRRKKLASGYNKSMQTSINLTEYYLKKRKMNNKTFNLEILEPIDFENPFIIESLIKERMLNHLDGEYHIQSVDLSLNRRDNYVLIVVVNLID</sequence>
<proteinExistence type="predicted"/>
<dbReference type="Proteomes" id="UP000001654">
    <property type="component" value="Chromosome"/>
</dbReference>
<dbReference type="HOGENOM" id="CLU_2412542_0_0_10"/>
<evidence type="ECO:0000313" key="1">
    <source>
        <dbReference type="EMBL" id="ADF51400.1"/>
    </source>
</evidence>
<dbReference type="AlphaFoldDB" id="D5BI12"/>
<reference evidence="1 2" key="1">
    <citation type="journal article" date="2010" name="BMC Genomics">
        <title>The complete genome of Zunongwangia profunda SM-A87 reveals its adaptation to the deep-sea environment and ecological role in sedimentary organic nitrogen degradation.</title>
        <authorList>
            <person name="Qin Q.L."/>
            <person name="Zhang X.Y."/>
            <person name="Wang X.M."/>
            <person name="Liu G.M."/>
            <person name="Chen X.L."/>
            <person name="Xie B.B."/>
            <person name="Dang H.Y."/>
            <person name="Zhou B.C."/>
            <person name="Yu J."/>
            <person name="Zhang Y.Z."/>
        </authorList>
    </citation>
    <scope>NUCLEOTIDE SEQUENCE [LARGE SCALE GENOMIC DNA]</scope>
    <source>
        <strain evidence="2">DSM 18752 / CCTCC AB 206139 / SM-A87</strain>
    </source>
</reference>
<evidence type="ECO:0000313" key="2">
    <source>
        <dbReference type="Proteomes" id="UP000001654"/>
    </source>
</evidence>
<protein>
    <submittedName>
        <fullName evidence="1">Uncharacterized protein</fullName>
    </submittedName>
</protein>
<accession>D5BI12</accession>
<organism evidence="1 2">
    <name type="scientific">Zunongwangia profunda (strain DSM 18752 / CCTCC AB 206139 / SM-A87)</name>
    <name type="common">Wangia profunda</name>
    <dbReference type="NCBI Taxonomy" id="655815"/>
    <lineage>
        <taxon>Bacteria</taxon>
        <taxon>Pseudomonadati</taxon>
        <taxon>Bacteroidota</taxon>
        <taxon>Flavobacteriia</taxon>
        <taxon>Flavobacteriales</taxon>
        <taxon>Flavobacteriaceae</taxon>
        <taxon>Zunongwangia</taxon>
    </lineage>
</organism>
<name>D5BI12_ZUNPS</name>
<dbReference type="EMBL" id="CP001650">
    <property type="protein sequence ID" value="ADF51400.1"/>
    <property type="molecule type" value="Genomic_DNA"/>
</dbReference>